<evidence type="ECO:0000313" key="7">
    <source>
        <dbReference type="RefSeq" id="XP_013789450.2"/>
    </source>
</evidence>
<dbReference type="Proteomes" id="UP000694941">
    <property type="component" value="Unplaced"/>
</dbReference>
<dbReference type="GeneID" id="106473314"/>
<dbReference type="InterPro" id="IPR009828">
    <property type="entry name" value="CYRIA/CYRIB_Rac1-bd"/>
</dbReference>
<evidence type="ECO:0000256" key="4">
    <source>
        <dbReference type="ARBA" id="ARBA00023288"/>
    </source>
</evidence>
<gene>
    <name evidence="7" type="primary">LOC106473314</name>
</gene>
<organism evidence="6 7">
    <name type="scientific">Limulus polyphemus</name>
    <name type="common">Atlantic horseshoe crab</name>
    <dbReference type="NCBI Taxonomy" id="6850"/>
    <lineage>
        <taxon>Eukaryota</taxon>
        <taxon>Metazoa</taxon>
        <taxon>Ecdysozoa</taxon>
        <taxon>Arthropoda</taxon>
        <taxon>Chelicerata</taxon>
        <taxon>Merostomata</taxon>
        <taxon>Xiphosura</taxon>
        <taxon>Limulidae</taxon>
        <taxon>Limulus</taxon>
    </lineage>
</organism>
<protein>
    <submittedName>
        <fullName evidence="7">Protein FAM49A-like</fullName>
    </submittedName>
</protein>
<accession>A0ABM1BVG2</accession>
<proteinExistence type="inferred from homology"/>
<feature type="non-terminal residue" evidence="7">
    <location>
        <position position="105"/>
    </location>
</feature>
<keyword evidence="4" id="KW-0449">Lipoprotein</keyword>
<sequence>MGNLLKLLSRDETPKYDVFVDFENAQPSESEKDTYLIVQEVLQHSRDVLQELQMYKGAGNEIRMAIANPRNATQQIRAWESVLPLVYKLRQFYEFSQHLGNKLES</sequence>
<dbReference type="InterPro" id="IPR039789">
    <property type="entry name" value="CYRI"/>
</dbReference>
<feature type="domain" description="CYRIA/CYRIB Rac1 binding" evidence="5">
    <location>
        <begin position="17"/>
        <end position="102"/>
    </location>
</feature>
<evidence type="ECO:0000256" key="3">
    <source>
        <dbReference type="ARBA" id="ARBA00023136"/>
    </source>
</evidence>
<evidence type="ECO:0000259" key="5">
    <source>
        <dbReference type="Pfam" id="PF07159"/>
    </source>
</evidence>
<keyword evidence="6" id="KW-1185">Reference proteome</keyword>
<comment type="subcellular location">
    <subcellularLocation>
        <location evidence="1">Membrane</location>
        <topology evidence="1">Lipid-anchor</topology>
    </subcellularLocation>
</comment>
<reference evidence="7" key="1">
    <citation type="submission" date="2025-08" db="UniProtKB">
        <authorList>
            <consortium name="RefSeq"/>
        </authorList>
    </citation>
    <scope>IDENTIFICATION</scope>
    <source>
        <tissue evidence="7">Muscle</tissue>
    </source>
</reference>
<evidence type="ECO:0000313" key="6">
    <source>
        <dbReference type="Proteomes" id="UP000694941"/>
    </source>
</evidence>
<evidence type="ECO:0000256" key="2">
    <source>
        <dbReference type="ARBA" id="ARBA00005778"/>
    </source>
</evidence>
<evidence type="ECO:0000256" key="1">
    <source>
        <dbReference type="ARBA" id="ARBA00004635"/>
    </source>
</evidence>
<dbReference type="PANTHER" id="PTHR12422">
    <property type="entry name" value="GH09096P"/>
    <property type="match status" value="1"/>
</dbReference>
<keyword evidence="3" id="KW-0472">Membrane</keyword>
<dbReference type="Pfam" id="PF07159">
    <property type="entry name" value="CYRIA-B_Rac1-bd"/>
    <property type="match status" value="1"/>
</dbReference>
<dbReference type="RefSeq" id="XP_013789450.2">
    <property type="nucleotide sequence ID" value="XM_013933996.2"/>
</dbReference>
<comment type="similarity">
    <text evidence="2">Belongs to the CYRI family.</text>
</comment>
<name>A0ABM1BVG2_LIMPO</name>